<dbReference type="EMBL" id="GGEC01014168">
    <property type="protein sequence ID" value="MBW94651.1"/>
    <property type="molecule type" value="Transcribed_RNA"/>
</dbReference>
<proteinExistence type="predicted"/>
<name>A0A2P2JMF3_RHIMU</name>
<reference evidence="1" key="1">
    <citation type="submission" date="2018-02" db="EMBL/GenBank/DDBJ databases">
        <title>Rhizophora mucronata_Transcriptome.</title>
        <authorList>
            <person name="Meera S.P."/>
            <person name="Sreeshan A."/>
            <person name="Augustine A."/>
        </authorList>
    </citation>
    <scope>NUCLEOTIDE SEQUENCE</scope>
    <source>
        <tissue evidence="1">Leaf</tissue>
    </source>
</reference>
<organism evidence="1">
    <name type="scientific">Rhizophora mucronata</name>
    <name type="common">Asiatic mangrove</name>
    <dbReference type="NCBI Taxonomy" id="61149"/>
    <lineage>
        <taxon>Eukaryota</taxon>
        <taxon>Viridiplantae</taxon>
        <taxon>Streptophyta</taxon>
        <taxon>Embryophyta</taxon>
        <taxon>Tracheophyta</taxon>
        <taxon>Spermatophyta</taxon>
        <taxon>Magnoliopsida</taxon>
        <taxon>eudicotyledons</taxon>
        <taxon>Gunneridae</taxon>
        <taxon>Pentapetalae</taxon>
        <taxon>rosids</taxon>
        <taxon>fabids</taxon>
        <taxon>Malpighiales</taxon>
        <taxon>Rhizophoraceae</taxon>
        <taxon>Rhizophora</taxon>
    </lineage>
</organism>
<sequence length="61" mass="6807">MCCARCPCLSRSRPRERSFSSFAGPFSVFHLTTRTKIRGVDDYRNCETNSAGSGKDLTAEE</sequence>
<dbReference type="AlphaFoldDB" id="A0A2P2JMF3"/>
<accession>A0A2P2JMF3</accession>
<protein>
    <submittedName>
        <fullName evidence="1">Uncharacterized protein</fullName>
    </submittedName>
</protein>
<evidence type="ECO:0000313" key="1">
    <source>
        <dbReference type="EMBL" id="MBW94651.1"/>
    </source>
</evidence>